<keyword evidence="8" id="KW-1185">Reference proteome</keyword>
<feature type="transmembrane region" description="Helical" evidence="6">
    <location>
        <begin position="183"/>
        <end position="204"/>
    </location>
</feature>
<keyword evidence="4 6" id="KW-1133">Transmembrane helix</keyword>
<evidence type="ECO:0000256" key="4">
    <source>
        <dbReference type="ARBA" id="ARBA00022989"/>
    </source>
</evidence>
<comment type="caution">
    <text evidence="7">The sequence shown here is derived from an EMBL/GenBank/DDBJ whole genome shotgun (WGS) entry which is preliminary data.</text>
</comment>
<evidence type="ECO:0000256" key="3">
    <source>
        <dbReference type="ARBA" id="ARBA00022692"/>
    </source>
</evidence>
<dbReference type="GO" id="GO:0015171">
    <property type="term" value="F:amino acid transmembrane transporter activity"/>
    <property type="evidence" value="ECO:0007669"/>
    <property type="project" value="TreeGrafter"/>
</dbReference>
<proteinExistence type="predicted"/>
<name>A0A931MUU9_9BACI</name>
<evidence type="ECO:0000256" key="6">
    <source>
        <dbReference type="SAM" id="Phobius"/>
    </source>
</evidence>
<dbReference type="GO" id="GO:0005886">
    <property type="term" value="C:plasma membrane"/>
    <property type="evidence" value="ECO:0007669"/>
    <property type="project" value="UniProtKB-SubCell"/>
</dbReference>
<evidence type="ECO:0000313" key="7">
    <source>
        <dbReference type="EMBL" id="MBH0229694.1"/>
    </source>
</evidence>
<dbReference type="AlphaFoldDB" id="A0A931MUU9"/>
<sequence>MELPLLLSFLGMAVALTLMPGPDILFVISQSISQNSRAGISTALGLCTGLFVHISAATAGLSAIIYQSGIIFSLIKYAGAVYLLYLAWQAFKSKTNRIDMNEQVRRSYQSLYKKGIIMNVLNPKVSLFFLALLPQFVNEGSWNATVQMLTLGVIFLVQAFVIFSTVSVFSAKVRSWLIHHDWFAERMNLIEGIVLTMIGIQVAISSR</sequence>
<dbReference type="PANTHER" id="PTHR30086:SF20">
    <property type="entry name" value="ARGININE EXPORTER PROTEIN ARGO-RELATED"/>
    <property type="match status" value="1"/>
</dbReference>
<comment type="subcellular location">
    <subcellularLocation>
        <location evidence="1">Cell membrane</location>
        <topology evidence="1">Multi-pass membrane protein</topology>
    </subcellularLocation>
</comment>
<dbReference type="PANTHER" id="PTHR30086">
    <property type="entry name" value="ARGININE EXPORTER PROTEIN ARGO"/>
    <property type="match status" value="1"/>
</dbReference>
<dbReference type="Proteomes" id="UP000614490">
    <property type="component" value="Unassembled WGS sequence"/>
</dbReference>
<evidence type="ECO:0000313" key="8">
    <source>
        <dbReference type="Proteomes" id="UP000614490"/>
    </source>
</evidence>
<accession>A0A931MUU9</accession>
<organism evidence="7 8">
    <name type="scientific">Halobacillus yeomjeoni</name>
    <dbReference type="NCBI Taxonomy" id="311194"/>
    <lineage>
        <taxon>Bacteria</taxon>
        <taxon>Bacillati</taxon>
        <taxon>Bacillota</taxon>
        <taxon>Bacilli</taxon>
        <taxon>Bacillales</taxon>
        <taxon>Bacillaceae</taxon>
        <taxon>Halobacillus</taxon>
    </lineage>
</organism>
<feature type="transmembrane region" description="Helical" evidence="6">
    <location>
        <begin position="40"/>
        <end position="64"/>
    </location>
</feature>
<dbReference type="RefSeq" id="WP_197316289.1">
    <property type="nucleotide sequence ID" value="NZ_JADZSC010000001.1"/>
</dbReference>
<dbReference type="InterPro" id="IPR001123">
    <property type="entry name" value="LeuE-type"/>
</dbReference>
<feature type="transmembrane region" description="Helical" evidence="6">
    <location>
        <begin position="70"/>
        <end position="88"/>
    </location>
</feature>
<dbReference type="EMBL" id="JADZSC010000001">
    <property type="protein sequence ID" value="MBH0229694.1"/>
    <property type="molecule type" value="Genomic_DNA"/>
</dbReference>
<gene>
    <name evidence="7" type="ORF">H0267_05635</name>
</gene>
<reference evidence="7 8" key="1">
    <citation type="journal article" date="2005" name="Int. J. Syst. Evol. Microbiol.">
        <title>Halobacillus yeomjeoni sp. nov., isolated from a marine solar saltern in Korea.</title>
        <authorList>
            <person name="Yoon J.H."/>
            <person name="Kang S.J."/>
            <person name="Lee C.H."/>
            <person name="Oh H.W."/>
            <person name="Oh T.K."/>
        </authorList>
    </citation>
    <scope>NUCLEOTIDE SEQUENCE [LARGE SCALE GENOMIC DNA]</scope>
    <source>
        <strain evidence="7 8">KCTC 3957</strain>
    </source>
</reference>
<keyword evidence="2" id="KW-1003">Cell membrane</keyword>
<evidence type="ECO:0000256" key="5">
    <source>
        <dbReference type="ARBA" id="ARBA00023136"/>
    </source>
</evidence>
<keyword evidence="3 6" id="KW-0812">Transmembrane</keyword>
<dbReference type="Pfam" id="PF01810">
    <property type="entry name" value="LysE"/>
    <property type="match status" value="1"/>
</dbReference>
<dbReference type="PIRSF" id="PIRSF006324">
    <property type="entry name" value="LeuE"/>
    <property type="match status" value="1"/>
</dbReference>
<evidence type="ECO:0000256" key="2">
    <source>
        <dbReference type="ARBA" id="ARBA00022475"/>
    </source>
</evidence>
<protein>
    <submittedName>
        <fullName evidence="7">LysE family translocator</fullName>
    </submittedName>
</protein>
<keyword evidence="5 6" id="KW-0472">Membrane</keyword>
<evidence type="ECO:0000256" key="1">
    <source>
        <dbReference type="ARBA" id="ARBA00004651"/>
    </source>
</evidence>
<feature type="transmembrane region" description="Helical" evidence="6">
    <location>
        <begin position="6"/>
        <end position="28"/>
    </location>
</feature>
<feature type="transmembrane region" description="Helical" evidence="6">
    <location>
        <begin position="116"/>
        <end position="137"/>
    </location>
</feature>
<feature type="transmembrane region" description="Helical" evidence="6">
    <location>
        <begin position="149"/>
        <end position="171"/>
    </location>
</feature>